<dbReference type="InterPro" id="IPR001510">
    <property type="entry name" value="Znf_PARP"/>
</dbReference>
<feature type="domain" description="PARP-type" evidence="7">
    <location>
        <begin position="6"/>
        <end position="92"/>
    </location>
</feature>
<evidence type="ECO:0000256" key="4">
    <source>
        <dbReference type="ARBA" id="ARBA00022833"/>
    </source>
</evidence>
<comment type="subcellular location">
    <subcellularLocation>
        <location evidence="1">Nucleus</location>
    </subcellularLocation>
</comment>
<feature type="compositionally biased region" description="Basic and acidic residues" evidence="6">
    <location>
        <begin position="231"/>
        <end position="240"/>
    </location>
</feature>
<feature type="region of interest" description="Disordered" evidence="6">
    <location>
        <begin position="94"/>
        <end position="274"/>
    </location>
</feature>
<keyword evidence="3" id="KW-0863">Zinc-finger</keyword>
<evidence type="ECO:0000313" key="9">
    <source>
        <dbReference type="Proteomes" id="UP001280581"/>
    </source>
</evidence>
<evidence type="ECO:0000256" key="1">
    <source>
        <dbReference type="ARBA" id="ARBA00004123"/>
    </source>
</evidence>
<evidence type="ECO:0000256" key="3">
    <source>
        <dbReference type="ARBA" id="ARBA00022771"/>
    </source>
</evidence>
<dbReference type="SMART" id="SM01336">
    <property type="entry name" value="zf-PARP"/>
    <property type="match status" value="1"/>
</dbReference>
<keyword evidence="9" id="KW-1185">Reference proteome</keyword>
<organism evidence="8 9">
    <name type="scientific">Pseudopithomyces chartarum</name>
    <dbReference type="NCBI Taxonomy" id="1892770"/>
    <lineage>
        <taxon>Eukaryota</taxon>
        <taxon>Fungi</taxon>
        <taxon>Dikarya</taxon>
        <taxon>Ascomycota</taxon>
        <taxon>Pezizomycotina</taxon>
        <taxon>Dothideomycetes</taxon>
        <taxon>Pleosporomycetidae</taxon>
        <taxon>Pleosporales</taxon>
        <taxon>Massarineae</taxon>
        <taxon>Didymosphaeriaceae</taxon>
        <taxon>Pseudopithomyces</taxon>
    </lineage>
</organism>
<feature type="compositionally biased region" description="Basic and acidic residues" evidence="6">
    <location>
        <begin position="248"/>
        <end position="257"/>
    </location>
</feature>
<dbReference type="Proteomes" id="UP001280581">
    <property type="component" value="Unassembled WGS sequence"/>
</dbReference>
<gene>
    <name evidence="8" type="ORF">GRF29_112g1171365</name>
</gene>
<proteinExistence type="predicted"/>
<dbReference type="GO" id="GO:0008270">
    <property type="term" value="F:zinc ion binding"/>
    <property type="evidence" value="ECO:0007669"/>
    <property type="project" value="UniProtKB-KW"/>
</dbReference>
<dbReference type="SUPFAM" id="SSF57716">
    <property type="entry name" value="Glucocorticoid receptor-like (DNA-binding domain)"/>
    <property type="match status" value="1"/>
</dbReference>
<dbReference type="Gene3D" id="3.30.1740.10">
    <property type="entry name" value="Zinc finger, PARP-type"/>
    <property type="match status" value="1"/>
</dbReference>
<feature type="compositionally biased region" description="Basic and acidic residues" evidence="6">
    <location>
        <begin position="94"/>
        <end position="107"/>
    </location>
</feature>
<dbReference type="GO" id="GO:0005634">
    <property type="term" value="C:nucleus"/>
    <property type="evidence" value="ECO:0007669"/>
    <property type="project" value="UniProtKB-SubCell"/>
</dbReference>
<protein>
    <recommendedName>
        <fullName evidence="7">PARP-type domain-containing protein</fullName>
    </recommendedName>
</protein>
<dbReference type="AlphaFoldDB" id="A0AAN6LRU4"/>
<evidence type="ECO:0000313" key="8">
    <source>
        <dbReference type="EMBL" id="KAK3203379.1"/>
    </source>
</evidence>
<accession>A0AAN6LRU4</accession>
<keyword evidence="5" id="KW-0539">Nucleus</keyword>
<dbReference type="Pfam" id="PF00645">
    <property type="entry name" value="zf-PARP"/>
    <property type="match status" value="1"/>
</dbReference>
<evidence type="ECO:0000256" key="6">
    <source>
        <dbReference type="SAM" id="MobiDB-lite"/>
    </source>
</evidence>
<keyword evidence="4" id="KW-0862">Zinc</keyword>
<dbReference type="GO" id="GO:0003677">
    <property type="term" value="F:DNA binding"/>
    <property type="evidence" value="ECO:0007669"/>
    <property type="project" value="InterPro"/>
</dbReference>
<evidence type="ECO:0000259" key="7">
    <source>
        <dbReference type="SMART" id="SM01336"/>
    </source>
</evidence>
<name>A0AAN6LRU4_9PLEO</name>
<feature type="compositionally biased region" description="Acidic residues" evidence="6">
    <location>
        <begin position="199"/>
        <end position="209"/>
    </location>
</feature>
<feature type="compositionally biased region" description="Basic residues" evidence="6">
    <location>
        <begin position="115"/>
        <end position="126"/>
    </location>
</feature>
<reference evidence="8 9" key="1">
    <citation type="submission" date="2021-02" db="EMBL/GenBank/DDBJ databases">
        <title>Genome assembly of Pseudopithomyces chartarum.</title>
        <authorList>
            <person name="Jauregui R."/>
            <person name="Singh J."/>
            <person name="Voisey C."/>
        </authorList>
    </citation>
    <scope>NUCLEOTIDE SEQUENCE [LARGE SCALE GENOMIC DNA]</scope>
    <source>
        <strain evidence="8 9">AGR01</strain>
    </source>
</reference>
<keyword evidence="2" id="KW-0479">Metal-binding</keyword>
<evidence type="ECO:0000256" key="2">
    <source>
        <dbReference type="ARBA" id="ARBA00022723"/>
    </source>
</evidence>
<dbReference type="InterPro" id="IPR036957">
    <property type="entry name" value="Znf_PARP_sf"/>
</dbReference>
<sequence length="274" mass="30424">MPYRVEDSPNARAGCKNKECKDEGVKIQKGELRFASQVTIKEHTTWVYKHWGCVTPAQIGNWNEENGGDSEMVDGYDDLSTESKAKVDYALKHGHVADEDWKGDVEVNRPGQKGFRAKASKAKVPKKQAAEDDDEEEDQVPKANGKRGRPKKETNEDQAPVPKKARGKKAAPKKEIDEDDVAEPELPKAKRGKKVASKEEDDEDNVEELEPPKAKRGKKVAPKKNVNGDDAEAKEPEPPKAKRGKKAATTEKSEKTAPTKRSGRKKAAVNYEEE</sequence>
<evidence type="ECO:0000256" key="5">
    <source>
        <dbReference type="ARBA" id="ARBA00023242"/>
    </source>
</evidence>
<comment type="caution">
    <text evidence="8">The sequence shown here is derived from an EMBL/GenBank/DDBJ whole genome shotgun (WGS) entry which is preliminary data.</text>
</comment>
<dbReference type="EMBL" id="WVTA01000011">
    <property type="protein sequence ID" value="KAK3203379.1"/>
    <property type="molecule type" value="Genomic_DNA"/>
</dbReference>